<organism evidence="6 7">
    <name type="scientific">Xanthomonas cannabis</name>
    <dbReference type="NCBI Taxonomy" id="1885674"/>
    <lineage>
        <taxon>Bacteria</taxon>
        <taxon>Pseudomonadati</taxon>
        <taxon>Pseudomonadota</taxon>
        <taxon>Gammaproteobacteria</taxon>
        <taxon>Lysobacterales</taxon>
        <taxon>Lysobacteraceae</taxon>
        <taxon>Xanthomonas</taxon>
    </lineage>
</organism>
<comment type="caution">
    <text evidence="6">The sequence shown here is derived from an EMBL/GenBank/DDBJ whole genome shotgun (WGS) entry which is preliminary data.</text>
</comment>
<dbReference type="RefSeq" id="WP_209260994.1">
    <property type="nucleotide sequence ID" value="NZ_JACHNS010000008.1"/>
</dbReference>
<dbReference type="Pfam" id="PF04397">
    <property type="entry name" value="LytTR"/>
    <property type="match status" value="1"/>
</dbReference>
<keyword evidence="7" id="KW-1185">Reference proteome</keyword>
<dbReference type="Proteomes" id="UP000554726">
    <property type="component" value="Unassembled WGS sequence"/>
</dbReference>
<evidence type="ECO:0000313" key="6">
    <source>
        <dbReference type="EMBL" id="MBB4594847.1"/>
    </source>
</evidence>
<keyword evidence="1" id="KW-0902">Two-component regulatory system</keyword>
<dbReference type="Gene3D" id="2.40.50.1020">
    <property type="entry name" value="LytTr DNA-binding domain"/>
    <property type="match status" value="1"/>
</dbReference>
<sequence>MITLSPTALIADDEPLLRDALVRQLSQAWPALQVLAQARNGRQALEMFEQHQPDVCFLDIRMPTLSGVEVAQAINRRAHVVFVTAHDDYAVQAFTEGALDYLVKPVEPARLVDTVTRLQARMHESKPPLADLAEQLKRLEAQLTLPLSPPKTYLQWIHAQCGATVRLIPVDAVDYFQSDTKYTRVAWRDESDILCEAILSMTITQLAEILDPQRFAQVHRSSLVNLHAILHLVRGENETARIYLRRRSETLPVSRRYLPQFRAF</sequence>
<evidence type="ECO:0000313" key="7">
    <source>
        <dbReference type="Proteomes" id="UP000554726"/>
    </source>
</evidence>
<gene>
    <name evidence="6" type="ORF">FHR60_003552</name>
</gene>
<keyword evidence="3" id="KW-0597">Phosphoprotein</keyword>
<dbReference type="SUPFAM" id="SSF52172">
    <property type="entry name" value="CheY-like"/>
    <property type="match status" value="1"/>
</dbReference>
<reference evidence="6 7" key="1">
    <citation type="submission" date="2020-08" db="EMBL/GenBank/DDBJ databases">
        <title>Studying the diversity of plant-associated saprophytic bacteria and their role in host health and plant-pathogen interactions.</title>
        <authorList>
            <person name="Potnis N."/>
        </authorList>
    </citation>
    <scope>NUCLEOTIDE SEQUENCE [LARGE SCALE GENOMIC DNA]</scope>
    <source>
        <strain evidence="6 7">F16</strain>
    </source>
</reference>
<dbReference type="SMART" id="SM00448">
    <property type="entry name" value="REC"/>
    <property type="match status" value="1"/>
</dbReference>
<name>A0ABR6JPW6_9XANT</name>
<feature type="domain" description="Response regulatory" evidence="4">
    <location>
        <begin position="7"/>
        <end position="119"/>
    </location>
</feature>
<evidence type="ECO:0000256" key="2">
    <source>
        <dbReference type="ARBA" id="ARBA00023125"/>
    </source>
</evidence>
<dbReference type="Gene3D" id="3.40.50.2300">
    <property type="match status" value="1"/>
</dbReference>
<evidence type="ECO:0000259" key="4">
    <source>
        <dbReference type="PROSITE" id="PS50110"/>
    </source>
</evidence>
<feature type="modified residue" description="4-aspartylphosphate" evidence="3">
    <location>
        <position position="59"/>
    </location>
</feature>
<keyword evidence="2 6" id="KW-0238">DNA-binding</keyword>
<accession>A0ABR6JPW6</accession>
<dbReference type="EMBL" id="JACHNS010000008">
    <property type="protein sequence ID" value="MBB4594847.1"/>
    <property type="molecule type" value="Genomic_DNA"/>
</dbReference>
<dbReference type="SMART" id="SM00850">
    <property type="entry name" value="LytTR"/>
    <property type="match status" value="1"/>
</dbReference>
<evidence type="ECO:0000256" key="3">
    <source>
        <dbReference type="PROSITE-ProRule" id="PRU00169"/>
    </source>
</evidence>
<dbReference type="InterPro" id="IPR001789">
    <property type="entry name" value="Sig_transdc_resp-reg_receiver"/>
</dbReference>
<feature type="domain" description="HTH LytTR-type" evidence="5">
    <location>
        <begin position="157"/>
        <end position="264"/>
    </location>
</feature>
<dbReference type="PANTHER" id="PTHR48111">
    <property type="entry name" value="REGULATOR OF RPOS"/>
    <property type="match status" value="1"/>
</dbReference>
<protein>
    <submittedName>
        <fullName evidence="6">DNA-binding LytR/AlgR family response regulator</fullName>
    </submittedName>
</protein>
<dbReference type="PROSITE" id="PS50110">
    <property type="entry name" value="RESPONSE_REGULATORY"/>
    <property type="match status" value="1"/>
</dbReference>
<evidence type="ECO:0000256" key="1">
    <source>
        <dbReference type="ARBA" id="ARBA00023012"/>
    </source>
</evidence>
<dbReference type="InterPro" id="IPR011006">
    <property type="entry name" value="CheY-like_superfamily"/>
</dbReference>
<dbReference type="InterPro" id="IPR007492">
    <property type="entry name" value="LytTR_DNA-bd_dom"/>
</dbReference>
<dbReference type="PROSITE" id="PS50930">
    <property type="entry name" value="HTH_LYTTR"/>
    <property type="match status" value="1"/>
</dbReference>
<proteinExistence type="predicted"/>
<dbReference type="PANTHER" id="PTHR48111:SF69">
    <property type="entry name" value="RESPONSE REGULATOR RECEIVER"/>
    <property type="match status" value="1"/>
</dbReference>
<evidence type="ECO:0000259" key="5">
    <source>
        <dbReference type="PROSITE" id="PS50930"/>
    </source>
</evidence>
<dbReference type="InterPro" id="IPR039420">
    <property type="entry name" value="WalR-like"/>
</dbReference>
<dbReference type="GO" id="GO:0003677">
    <property type="term" value="F:DNA binding"/>
    <property type="evidence" value="ECO:0007669"/>
    <property type="project" value="UniProtKB-KW"/>
</dbReference>
<dbReference type="Pfam" id="PF00072">
    <property type="entry name" value="Response_reg"/>
    <property type="match status" value="1"/>
</dbReference>